<keyword evidence="2" id="KW-1185">Reference proteome</keyword>
<comment type="caution">
    <text evidence="1">The sequence shown here is derived from an EMBL/GenBank/DDBJ whole genome shotgun (WGS) entry which is preliminary data.</text>
</comment>
<proteinExistence type="predicted"/>
<dbReference type="EMBL" id="RCSS01000214">
    <property type="protein sequence ID" value="RVD92456.1"/>
    <property type="molecule type" value="Genomic_DNA"/>
</dbReference>
<organism evidence="1 2">
    <name type="scientific">Tubulinosema ratisbonensis</name>
    <dbReference type="NCBI Taxonomy" id="291195"/>
    <lineage>
        <taxon>Eukaryota</taxon>
        <taxon>Fungi</taxon>
        <taxon>Fungi incertae sedis</taxon>
        <taxon>Microsporidia</taxon>
        <taxon>Tubulinosematoidea</taxon>
        <taxon>Tubulinosematidae</taxon>
        <taxon>Tubulinosema</taxon>
    </lineage>
</organism>
<reference evidence="1 2" key="1">
    <citation type="submission" date="2018-10" db="EMBL/GenBank/DDBJ databases">
        <title>Draft genome sequence of the microsporidian Tubulinosema ratisbonensis.</title>
        <authorList>
            <person name="Polonais V."/>
            <person name="Peyretaillade E."/>
            <person name="Niehus S."/>
            <person name="Wawrzyniak I."/>
            <person name="Franchet A."/>
            <person name="Gaspin C."/>
            <person name="Reichstadt M."/>
            <person name="Belser C."/>
            <person name="Labadie K."/>
            <person name="Delbac F."/>
            <person name="Ferrandon D."/>
        </authorList>
    </citation>
    <scope>NUCLEOTIDE SEQUENCE [LARGE SCALE GENOMIC DNA]</scope>
    <source>
        <strain evidence="1 2">Franzen</strain>
    </source>
</reference>
<accession>A0A437AN92</accession>
<protein>
    <submittedName>
        <fullName evidence="1">Uncharacterized protein</fullName>
    </submittedName>
</protein>
<evidence type="ECO:0000313" key="1">
    <source>
        <dbReference type="EMBL" id="RVD92456.1"/>
    </source>
</evidence>
<dbReference type="Proteomes" id="UP000282876">
    <property type="component" value="Unassembled WGS sequence"/>
</dbReference>
<evidence type="ECO:0000313" key="2">
    <source>
        <dbReference type="Proteomes" id="UP000282876"/>
    </source>
</evidence>
<sequence length="166" mass="19574">MFYFLLLTKAVYISLPTENKYLDGTSTFFLRAGELSMADSIDFYPTKDNYKKIKLNLRGSKDFLTVNNNSKIIEVEEFNNEDNQNFELIIDVSGYIRIMYRSLCVEYMERKNYLLLRRCSRSAKQLFDLIAEKSVNKPTKSLKRSSKTLNRFMNRELLTTNFGYDI</sequence>
<dbReference type="AlphaFoldDB" id="A0A437AN92"/>
<gene>
    <name evidence="1" type="ORF">TUBRATIS_10400</name>
</gene>
<dbReference type="VEuPathDB" id="MicrosporidiaDB:TUBRATIS_10400"/>
<dbReference type="SUPFAM" id="SSF50370">
    <property type="entry name" value="Ricin B-like lectins"/>
    <property type="match status" value="1"/>
</dbReference>
<dbReference type="InterPro" id="IPR035992">
    <property type="entry name" value="Ricin_B-like_lectins"/>
</dbReference>
<name>A0A437AN92_9MICR</name>